<dbReference type="Proteomes" id="UP000318405">
    <property type="component" value="Unassembled WGS sequence"/>
</dbReference>
<keyword evidence="3" id="KW-0808">Transferase</keyword>
<dbReference type="GO" id="GO:0032259">
    <property type="term" value="P:methylation"/>
    <property type="evidence" value="ECO:0007669"/>
    <property type="project" value="UniProtKB-KW"/>
</dbReference>
<name>A0A556AYK3_9BURK</name>
<evidence type="ECO:0000313" key="3">
    <source>
        <dbReference type="EMBL" id="TSH98020.1"/>
    </source>
</evidence>
<dbReference type="OrthoDB" id="9805585at2"/>
<dbReference type="Gene3D" id="3.40.50.150">
    <property type="entry name" value="Vaccinia Virus protein VP39"/>
    <property type="match status" value="1"/>
</dbReference>
<keyword evidence="4" id="KW-1185">Reference proteome</keyword>
<sequence length="209" mass="22309">MTTDILPFVRAWVSHPLRVASIIPSGEALAALITKDIDADTGPVLELGPGTGVFTRALLARGVPESALTLVEFGGEFSRMLERRFPAAQVLHMDAARLGRCDALASRQMGAVVSGLPLLSMSPRKVMAILGGVFAHLAPGGALYQFTYGPRCPVSRRMLDRLSLRAVRVGTVLRNMPPATVYRISRRGPARGHPQPTPVAPACGEAEVH</sequence>
<keyword evidence="3" id="KW-0489">Methyltransferase</keyword>
<organism evidence="3 4">
    <name type="scientific">Verticiella sediminum</name>
    <dbReference type="NCBI Taxonomy" id="1247510"/>
    <lineage>
        <taxon>Bacteria</taxon>
        <taxon>Pseudomonadati</taxon>
        <taxon>Pseudomonadota</taxon>
        <taxon>Betaproteobacteria</taxon>
        <taxon>Burkholderiales</taxon>
        <taxon>Alcaligenaceae</taxon>
        <taxon>Verticiella</taxon>
    </lineage>
</organism>
<evidence type="ECO:0000313" key="4">
    <source>
        <dbReference type="Proteomes" id="UP000318405"/>
    </source>
</evidence>
<feature type="domain" description="Methyltransferase" evidence="2">
    <location>
        <begin position="44"/>
        <end position="141"/>
    </location>
</feature>
<comment type="caution">
    <text evidence="3">The sequence shown here is derived from an EMBL/GenBank/DDBJ whole genome shotgun (WGS) entry which is preliminary data.</text>
</comment>
<gene>
    <name evidence="3" type="ORF">FOZ76_04330</name>
</gene>
<protein>
    <submittedName>
        <fullName evidence="3">Methyltransferase domain-containing protein</fullName>
    </submittedName>
</protein>
<evidence type="ECO:0000256" key="1">
    <source>
        <dbReference type="SAM" id="MobiDB-lite"/>
    </source>
</evidence>
<feature type="region of interest" description="Disordered" evidence="1">
    <location>
        <begin position="186"/>
        <end position="209"/>
    </location>
</feature>
<evidence type="ECO:0000259" key="2">
    <source>
        <dbReference type="Pfam" id="PF13649"/>
    </source>
</evidence>
<dbReference type="EMBL" id="VLTJ01000007">
    <property type="protein sequence ID" value="TSH98020.1"/>
    <property type="molecule type" value="Genomic_DNA"/>
</dbReference>
<proteinExistence type="predicted"/>
<dbReference type="RefSeq" id="WP_143946902.1">
    <property type="nucleotide sequence ID" value="NZ_BAABMB010000004.1"/>
</dbReference>
<reference evidence="3 4" key="1">
    <citation type="submission" date="2019-07" db="EMBL/GenBank/DDBJ databases">
        <title>Qingshengfaniella alkalisoli gen. nov., sp. nov., isolated from saline soil.</title>
        <authorList>
            <person name="Xu L."/>
            <person name="Huang X.-X."/>
            <person name="Sun J.-Q."/>
        </authorList>
    </citation>
    <scope>NUCLEOTIDE SEQUENCE [LARGE SCALE GENOMIC DNA]</scope>
    <source>
        <strain evidence="3 4">DSM 27279</strain>
    </source>
</reference>
<dbReference type="FunFam" id="3.40.50.150:FF:000346">
    <property type="entry name" value="Phospholipid N-methyltransferase"/>
    <property type="match status" value="1"/>
</dbReference>
<dbReference type="AlphaFoldDB" id="A0A556AYK3"/>
<dbReference type="InterPro" id="IPR041698">
    <property type="entry name" value="Methyltransf_25"/>
</dbReference>
<dbReference type="Pfam" id="PF13649">
    <property type="entry name" value="Methyltransf_25"/>
    <property type="match status" value="1"/>
</dbReference>
<dbReference type="SUPFAM" id="SSF53335">
    <property type="entry name" value="S-adenosyl-L-methionine-dependent methyltransferases"/>
    <property type="match status" value="1"/>
</dbReference>
<accession>A0A556AYK3</accession>
<dbReference type="GO" id="GO:0008168">
    <property type="term" value="F:methyltransferase activity"/>
    <property type="evidence" value="ECO:0007669"/>
    <property type="project" value="UniProtKB-KW"/>
</dbReference>
<dbReference type="InterPro" id="IPR029063">
    <property type="entry name" value="SAM-dependent_MTases_sf"/>
</dbReference>